<evidence type="ECO:0000259" key="4">
    <source>
        <dbReference type="Pfam" id="PF02678"/>
    </source>
</evidence>
<evidence type="ECO:0008006" key="8">
    <source>
        <dbReference type="Google" id="ProtNLM"/>
    </source>
</evidence>
<keyword evidence="3" id="KW-0732">Signal</keyword>
<dbReference type="InterPro" id="IPR003829">
    <property type="entry name" value="Pirin_N_dom"/>
</dbReference>
<evidence type="ECO:0000313" key="7">
    <source>
        <dbReference type="Proteomes" id="UP001305779"/>
    </source>
</evidence>
<evidence type="ECO:0000256" key="3">
    <source>
        <dbReference type="SAM" id="SignalP"/>
    </source>
</evidence>
<sequence>MKLLFSIFVSIAAIGIAIYQQEVISEFMRGTVLRNSTINNLTKNLNLGRRAFGASSFQPSPATSNIQNINIMANNTKFVGLPVIPPNDPSLNAKDPKPRSIRQIFEAKQQAEGAGATVRRTIGTPKLRNFTPFLMMDNFDVSIGGGFPDHPHRGQETITYLLKGGVDHEDFAGNKGTLYSGDLQFMTAGRGIVHAEMPHDNGDGSSNNGIQLWVDLPKDLKACEPRYRDLRANEIPIAKTDDGLVTVKVISGQSLGVDSLQELAYTPVWFLDVEIKPGGKLVQPLPAGWNAFAYTLEGTTTWDTGATSQEVPKYHNTVFEQKGDQVVASVPAGAKEGARFILVAGMPLDQPIVQYGPFVLTDPSQVRQAMMDYSTYSNGFERADGWESEIGKTMA</sequence>
<evidence type="ECO:0000259" key="5">
    <source>
        <dbReference type="Pfam" id="PF05726"/>
    </source>
</evidence>
<dbReference type="Gene3D" id="2.60.120.10">
    <property type="entry name" value="Jelly Rolls"/>
    <property type="match status" value="2"/>
</dbReference>
<accession>A0ABR0F3G7</accession>
<dbReference type="InterPro" id="IPR014710">
    <property type="entry name" value="RmlC-like_jellyroll"/>
</dbReference>
<keyword evidence="7" id="KW-1185">Reference proteome</keyword>
<dbReference type="EMBL" id="JAXOVC010000001">
    <property type="protein sequence ID" value="KAK4507891.1"/>
    <property type="molecule type" value="Genomic_DNA"/>
</dbReference>
<proteinExistence type="inferred from homology"/>
<dbReference type="Pfam" id="PF02678">
    <property type="entry name" value="Pirin"/>
    <property type="match status" value="1"/>
</dbReference>
<feature type="chain" id="PRO_5047404932" description="Pirin" evidence="3">
    <location>
        <begin position="18"/>
        <end position="395"/>
    </location>
</feature>
<reference evidence="6 7" key="1">
    <citation type="journal article" date="2023" name="G3 (Bethesda)">
        <title>A chromosome-level genome assembly of Zasmidium syzygii isolated from banana leaves.</title>
        <authorList>
            <person name="van Westerhoven A.C."/>
            <person name="Mehrabi R."/>
            <person name="Talebi R."/>
            <person name="Steentjes M.B.F."/>
            <person name="Corcolon B."/>
            <person name="Chong P.A."/>
            <person name="Kema G.H.J."/>
            <person name="Seidl M.F."/>
        </authorList>
    </citation>
    <scope>NUCLEOTIDE SEQUENCE [LARGE SCALE GENOMIC DNA]</scope>
    <source>
        <strain evidence="6 7">P124</strain>
    </source>
</reference>
<dbReference type="CDD" id="cd02909">
    <property type="entry name" value="cupin_pirin_N"/>
    <property type="match status" value="1"/>
</dbReference>
<feature type="domain" description="Pirin N-terminal" evidence="4">
    <location>
        <begin position="117"/>
        <end position="214"/>
    </location>
</feature>
<evidence type="ECO:0000313" key="6">
    <source>
        <dbReference type="EMBL" id="KAK4507891.1"/>
    </source>
</evidence>
<dbReference type="Pfam" id="PF05726">
    <property type="entry name" value="Pirin_C"/>
    <property type="match status" value="1"/>
</dbReference>
<dbReference type="CDD" id="cd02247">
    <property type="entry name" value="cupin_pirin_C"/>
    <property type="match status" value="1"/>
</dbReference>
<name>A0ABR0F3G7_ZASCE</name>
<dbReference type="InterPro" id="IPR008778">
    <property type="entry name" value="Pirin_C_dom"/>
</dbReference>
<dbReference type="InterPro" id="IPR011051">
    <property type="entry name" value="RmlC_Cupin_sf"/>
</dbReference>
<dbReference type="SUPFAM" id="SSF51182">
    <property type="entry name" value="RmlC-like cupins"/>
    <property type="match status" value="1"/>
</dbReference>
<dbReference type="InterPro" id="IPR012093">
    <property type="entry name" value="Pirin"/>
</dbReference>
<comment type="similarity">
    <text evidence="1 2">Belongs to the pirin family.</text>
</comment>
<organism evidence="6 7">
    <name type="scientific">Zasmidium cellare</name>
    <name type="common">Wine cellar mold</name>
    <name type="synonym">Racodium cellare</name>
    <dbReference type="NCBI Taxonomy" id="395010"/>
    <lineage>
        <taxon>Eukaryota</taxon>
        <taxon>Fungi</taxon>
        <taxon>Dikarya</taxon>
        <taxon>Ascomycota</taxon>
        <taxon>Pezizomycotina</taxon>
        <taxon>Dothideomycetes</taxon>
        <taxon>Dothideomycetidae</taxon>
        <taxon>Mycosphaerellales</taxon>
        <taxon>Mycosphaerellaceae</taxon>
        <taxon>Zasmidium</taxon>
    </lineage>
</organism>
<evidence type="ECO:0000256" key="2">
    <source>
        <dbReference type="RuleBase" id="RU003457"/>
    </source>
</evidence>
<comment type="caution">
    <text evidence="6">The sequence shown here is derived from an EMBL/GenBank/DDBJ whole genome shotgun (WGS) entry which is preliminary data.</text>
</comment>
<dbReference type="PANTHER" id="PTHR13903:SF8">
    <property type="entry name" value="PIRIN"/>
    <property type="match status" value="1"/>
</dbReference>
<dbReference type="PANTHER" id="PTHR13903">
    <property type="entry name" value="PIRIN-RELATED"/>
    <property type="match status" value="1"/>
</dbReference>
<gene>
    <name evidence="6" type="ORF">PRZ48_001626</name>
</gene>
<feature type="signal peptide" evidence="3">
    <location>
        <begin position="1"/>
        <end position="17"/>
    </location>
</feature>
<dbReference type="Proteomes" id="UP001305779">
    <property type="component" value="Unassembled WGS sequence"/>
</dbReference>
<evidence type="ECO:0000256" key="1">
    <source>
        <dbReference type="ARBA" id="ARBA00008416"/>
    </source>
</evidence>
<feature type="domain" description="Pirin C-terminal" evidence="5">
    <location>
        <begin position="271"/>
        <end position="376"/>
    </location>
</feature>
<protein>
    <recommendedName>
        <fullName evidence="8">Pirin</fullName>
    </recommendedName>
</protein>